<feature type="compositionally biased region" description="Polar residues" evidence="1">
    <location>
        <begin position="152"/>
        <end position="175"/>
    </location>
</feature>
<keyword evidence="2" id="KW-0812">Transmembrane</keyword>
<evidence type="ECO:0000313" key="4">
    <source>
        <dbReference type="EMBL" id="CAG8469453.1"/>
    </source>
</evidence>
<protein>
    <submittedName>
        <fullName evidence="4">205_t:CDS:1</fullName>
    </submittedName>
</protein>
<feature type="chain" id="PRO_5040279737" evidence="3">
    <location>
        <begin position="22"/>
        <end position="214"/>
    </location>
</feature>
<keyword evidence="2" id="KW-0472">Membrane</keyword>
<feature type="transmembrane region" description="Helical" evidence="2">
    <location>
        <begin position="192"/>
        <end position="213"/>
    </location>
</feature>
<keyword evidence="2" id="KW-1133">Transmembrane helix</keyword>
<proteinExistence type="predicted"/>
<sequence length="214" mass="21614">MKNLILILVLAVVAFSNFAFADEYDSLLMQMGPDIAKRSPLEARAYTCPSGYSECSDGDGCCPIGTVCQASGTCSGGCGPNPVSCGFGKCCKQGQICGSDGYCKQGSSLPPATVAVPTVAVPTYSIATIPSIASIQTLASVSTYLLPTGTKGSTPSVGLSQPSVDPSMDLSQPGATSTATTKVTPTIGISPAIANSPVMSITIILVVLGSLIFV</sequence>
<feature type="region of interest" description="Disordered" evidence="1">
    <location>
        <begin position="152"/>
        <end position="180"/>
    </location>
</feature>
<dbReference type="AlphaFoldDB" id="A0A9N8W3C2"/>
<name>A0A9N8W3C2_9GLOM</name>
<accession>A0A9N8W3C2</accession>
<evidence type="ECO:0000256" key="2">
    <source>
        <dbReference type="SAM" id="Phobius"/>
    </source>
</evidence>
<dbReference type="Proteomes" id="UP000789831">
    <property type="component" value="Unassembled WGS sequence"/>
</dbReference>
<gene>
    <name evidence="4" type="ORF">AGERDE_LOCUS2663</name>
</gene>
<keyword evidence="5" id="KW-1185">Reference proteome</keyword>
<reference evidence="4" key="1">
    <citation type="submission" date="2021-06" db="EMBL/GenBank/DDBJ databases">
        <authorList>
            <person name="Kallberg Y."/>
            <person name="Tangrot J."/>
            <person name="Rosling A."/>
        </authorList>
    </citation>
    <scope>NUCLEOTIDE SEQUENCE</scope>
    <source>
        <strain evidence="4">MT106</strain>
    </source>
</reference>
<dbReference type="OrthoDB" id="2414008at2759"/>
<evidence type="ECO:0000313" key="5">
    <source>
        <dbReference type="Proteomes" id="UP000789831"/>
    </source>
</evidence>
<feature type="signal peptide" evidence="3">
    <location>
        <begin position="1"/>
        <end position="21"/>
    </location>
</feature>
<organism evidence="4 5">
    <name type="scientific">Ambispora gerdemannii</name>
    <dbReference type="NCBI Taxonomy" id="144530"/>
    <lineage>
        <taxon>Eukaryota</taxon>
        <taxon>Fungi</taxon>
        <taxon>Fungi incertae sedis</taxon>
        <taxon>Mucoromycota</taxon>
        <taxon>Glomeromycotina</taxon>
        <taxon>Glomeromycetes</taxon>
        <taxon>Archaeosporales</taxon>
        <taxon>Ambisporaceae</taxon>
        <taxon>Ambispora</taxon>
    </lineage>
</organism>
<comment type="caution">
    <text evidence="4">The sequence shown here is derived from an EMBL/GenBank/DDBJ whole genome shotgun (WGS) entry which is preliminary data.</text>
</comment>
<evidence type="ECO:0000256" key="3">
    <source>
        <dbReference type="SAM" id="SignalP"/>
    </source>
</evidence>
<evidence type="ECO:0000256" key="1">
    <source>
        <dbReference type="SAM" id="MobiDB-lite"/>
    </source>
</evidence>
<dbReference type="EMBL" id="CAJVPL010000229">
    <property type="protein sequence ID" value="CAG8469453.1"/>
    <property type="molecule type" value="Genomic_DNA"/>
</dbReference>
<keyword evidence="3" id="KW-0732">Signal</keyword>